<dbReference type="GO" id="GO:0008623">
    <property type="term" value="C:CHRAC"/>
    <property type="evidence" value="ECO:0007669"/>
    <property type="project" value="TreeGrafter"/>
</dbReference>
<dbReference type="PANTHER" id="PTHR46510:SF1">
    <property type="entry name" value="BROMODOMAIN ADJACENT TO ZINC FINGER DOMAIN PROTEIN 1A"/>
    <property type="match status" value="1"/>
</dbReference>
<dbReference type="GO" id="GO:0003677">
    <property type="term" value="F:DNA binding"/>
    <property type="evidence" value="ECO:0007669"/>
    <property type="project" value="EnsemblMetazoa"/>
</dbReference>
<dbReference type="SUPFAM" id="SSF57903">
    <property type="entry name" value="FYVE/PHD zinc finger"/>
    <property type="match status" value="1"/>
</dbReference>
<dbReference type="GO" id="GO:0016590">
    <property type="term" value="C:ACF complex"/>
    <property type="evidence" value="ECO:0007669"/>
    <property type="project" value="EnsemblMetazoa"/>
</dbReference>
<evidence type="ECO:0000256" key="1">
    <source>
        <dbReference type="ARBA" id="ARBA00022723"/>
    </source>
</evidence>
<dbReference type="HOGENOM" id="CLU_1338823_0_0_1"/>
<dbReference type="GO" id="GO:0000228">
    <property type="term" value="C:nuclear chromosome"/>
    <property type="evidence" value="ECO:0007669"/>
    <property type="project" value="TreeGrafter"/>
</dbReference>
<dbReference type="OrthoDB" id="332390at2759"/>
<keyword evidence="3" id="KW-0862">Zinc</keyword>
<keyword evidence="2 4" id="KW-0863">Zinc-finger</keyword>
<dbReference type="GO" id="GO:0008270">
    <property type="term" value="F:zinc ion binding"/>
    <property type="evidence" value="ECO:0007669"/>
    <property type="project" value="UniProtKB-KW"/>
</dbReference>
<dbReference type="GO" id="GO:0045740">
    <property type="term" value="P:positive regulation of DNA replication"/>
    <property type="evidence" value="ECO:0007669"/>
    <property type="project" value="TreeGrafter"/>
</dbReference>
<proteinExistence type="predicted"/>
<dbReference type="GO" id="GO:0034728">
    <property type="term" value="P:nucleosome organization"/>
    <property type="evidence" value="ECO:0007669"/>
    <property type="project" value="EnsemblMetazoa"/>
</dbReference>
<evidence type="ECO:0000259" key="6">
    <source>
        <dbReference type="PROSITE" id="PS50016"/>
    </source>
</evidence>
<feature type="compositionally biased region" description="Polar residues" evidence="5">
    <location>
        <begin position="144"/>
        <end position="154"/>
    </location>
</feature>
<dbReference type="Bgee" id="FBgn0193029">
    <property type="expression patterns" value="Expressed in embryo and 3 other cell types or tissues"/>
</dbReference>
<feature type="compositionally biased region" description="Basic residues" evidence="5">
    <location>
        <begin position="157"/>
        <end position="167"/>
    </location>
</feature>
<evidence type="ECO:0000313" key="7">
    <source>
        <dbReference type="EMBL" id="EDX15165.1"/>
    </source>
</evidence>
<evidence type="ECO:0000256" key="3">
    <source>
        <dbReference type="ARBA" id="ARBA00022833"/>
    </source>
</evidence>
<accession>B4QTA3</accession>
<dbReference type="PROSITE" id="PS01359">
    <property type="entry name" value="ZF_PHD_1"/>
    <property type="match status" value="1"/>
</dbReference>
<keyword evidence="8" id="KW-1185">Reference proteome</keyword>
<feature type="region of interest" description="Disordered" evidence="5">
    <location>
        <begin position="88"/>
        <end position="205"/>
    </location>
</feature>
<keyword evidence="1" id="KW-0479">Metal-binding</keyword>
<dbReference type="InterPro" id="IPR013083">
    <property type="entry name" value="Znf_RING/FYVE/PHD"/>
</dbReference>
<dbReference type="GO" id="GO:0031445">
    <property type="term" value="P:regulation of heterochromatin formation"/>
    <property type="evidence" value="ECO:0007669"/>
    <property type="project" value="EnsemblMetazoa"/>
</dbReference>
<dbReference type="PROSITE" id="PS50016">
    <property type="entry name" value="ZF_PHD_2"/>
    <property type="match status" value="1"/>
</dbReference>
<name>B4QTA3_DROSI</name>
<dbReference type="EMBL" id="CM000364">
    <property type="protein sequence ID" value="EDX15165.1"/>
    <property type="molecule type" value="Genomic_DNA"/>
</dbReference>
<dbReference type="STRING" id="7240.B4QTA3"/>
<evidence type="ECO:0000256" key="2">
    <source>
        <dbReference type="ARBA" id="ARBA00022771"/>
    </source>
</evidence>
<dbReference type="InterPro" id="IPR019787">
    <property type="entry name" value="Znf_PHD-finger"/>
</dbReference>
<feature type="domain" description="PHD-type" evidence="6">
    <location>
        <begin position="28"/>
        <end position="78"/>
    </location>
</feature>
<feature type="compositionally biased region" description="Acidic residues" evidence="5">
    <location>
        <begin position="103"/>
        <end position="129"/>
    </location>
</feature>
<dbReference type="GO" id="GO:0006335">
    <property type="term" value="P:DNA replication-dependent chromatin assembly"/>
    <property type="evidence" value="ECO:0007669"/>
    <property type="project" value="EnsemblMetazoa"/>
</dbReference>
<dbReference type="SMART" id="SM00249">
    <property type="entry name" value="PHD"/>
    <property type="match status" value="1"/>
</dbReference>
<protein>
    <submittedName>
        <fullName evidence="7">GD21606</fullName>
    </submittedName>
</protein>
<sequence>MESTSFSQVFLHLNILHDCIQWRRSTNKSLCKVCRRGSDPEKMLLCDECNAGTHMFCLKPKLRSVPPGNWYCNDCVKSLGLNNGLTEKDKKQTTKKKRRFIVEEEEEEATDEEEEDKKDDDVTDEEAEHEDEKHDEDVEDDESVASTPSSSRVNGRTLRRPRTRPTSRRLTSKEIEEHAQEDVDSGDISDDASLTAGEDTIEDES</sequence>
<dbReference type="PANTHER" id="PTHR46510">
    <property type="entry name" value="BROMODOMAIN ADJACENT TO ZINC FINGER DOMAIN PROTEIN 1A"/>
    <property type="match status" value="1"/>
</dbReference>
<dbReference type="Proteomes" id="UP000000304">
    <property type="component" value="Chromosome 3R"/>
</dbReference>
<dbReference type="Gene3D" id="3.30.40.10">
    <property type="entry name" value="Zinc/RING finger domain, C3HC4 (zinc finger)"/>
    <property type="match status" value="1"/>
</dbReference>
<organism evidence="7 8">
    <name type="scientific">Drosophila simulans</name>
    <name type="common">Fruit fly</name>
    <dbReference type="NCBI Taxonomy" id="7240"/>
    <lineage>
        <taxon>Eukaryota</taxon>
        <taxon>Metazoa</taxon>
        <taxon>Ecdysozoa</taxon>
        <taxon>Arthropoda</taxon>
        <taxon>Hexapoda</taxon>
        <taxon>Insecta</taxon>
        <taxon>Pterygota</taxon>
        <taxon>Neoptera</taxon>
        <taxon>Endopterygota</taxon>
        <taxon>Diptera</taxon>
        <taxon>Brachycera</taxon>
        <taxon>Muscomorpha</taxon>
        <taxon>Ephydroidea</taxon>
        <taxon>Drosophilidae</taxon>
        <taxon>Drosophila</taxon>
        <taxon>Sophophora</taxon>
    </lineage>
</organism>
<feature type="compositionally biased region" description="Basic and acidic residues" evidence="5">
    <location>
        <begin position="171"/>
        <end position="181"/>
    </location>
</feature>
<evidence type="ECO:0000256" key="5">
    <source>
        <dbReference type="SAM" id="MobiDB-lite"/>
    </source>
</evidence>
<evidence type="ECO:0000256" key="4">
    <source>
        <dbReference type="PROSITE-ProRule" id="PRU00146"/>
    </source>
</evidence>
<reference evidence="7 8" key="1">
    <citation type="journal article" date="2007" name="Nature">
        <title>Evolution of genes and genomes on the Drosophila phylogeny.</title>
        <authorList>
            <consortium name="Drosophila 12 Genomes Consortium"/>
            <person name="Clark A.G."/>
            <person name="Eisen M.B."/>
            <person name="Smith D.R."/>
            <person name="Bergman C.M."/>
            <person name="Oliver B."/>
            <person name="Markow T.A."/>
            <person name="Kaufman T.C."/>
            <person name="Kellis M."/>
            <person name="Gelbart W."/>
            <person name="Iyer V.N."/>
            <person name="Pollard D.A."/>
            <person name="Sackton T.B."/>
            <person name="Larracuente A.M."/>
            <person name="Singh N.D."/>
            <person name="Abad J.P."/>
            <person name="Abt D.N."/>
            <person name="Adryan B."/>
            <person name="Aguade M."/>
            <person name="Akashi H."/>
            <person name="Anderson W.W."/>
            <person name="Aquadro C.F."/>
            <person name="Ardell D.H."/>
            <person name="Arguello R."/>
            <person name="Artieri C.G."/>
            <person name="Barbash D.A."/>
            <person name="Barker D."/>
            <person name="Barsanti P."/>
            <person name="Batterham P."/>
            <person name="Batzoglou S."/>
            <person name="Begun D."/>
            <person name="Bhutkar A."/>
            <person name="Blanco E."/>
            <person name="Bosak S.A."/>
            <person name="Bradley R.K."/>
            <person name="Brand A.D."/>
            <person name="Brent M.R."/>
            <person name="Brooks A.N."/>
            <person name="Brown R.H."/>
            <person name="Butlin R.K."/>
            <person name="Caggese C."/>
            <person name="Calvi B.R."/>
            <person name="Bernardo de Carvalho A."/>
            <person name="Caspi A."/>
            <person name="Castrezana S."/>
            <person name="Celniker S.E."/>
            <person name="Chang J.L."/>
            <person name="Chapple C."/>
            <person name="Chatterji S."/>
            <person name="Chinwalla A."/>
            <person name="Civetta A."/>
            <person name="Clifton S.W."/>
            <person name="Comeron J.M."/>
            <person name="Costello J.C."/>
            <person name="Coyne J.A."/>
            <person name="Daub J."/>
            <person name="David R.G."/>
            <person name="Delcher A.L."/>
            <person name="Delehaunty K."/>
            <person name="Do C.B."/>
            <person name="Ebling H."/>
            <person name="Edwards K."/>
            <person name="Eickbush T."/>
            <person name="Evans J.D."/>
            <person name="Filipski A."/>
            <person name="Findeiss S."/>
            <person name="Freyhult E."/>
            <person name="Fulton L."/>
            <person name="Fulton R."/>
            <person name="Garcia A.C."/>
            <person name="Gardiner A."/>
            <person name="Garfield D.A."/>
            <person name="Garvin B.E."/>
            <person name="Gibson G."/>
            <person name="Gilbert D."/>
            <person name="Gnerre S."/>
            <person name="Godfrey J."/>
            <person name="Good R."/>
            <person name="Gotea V."/>
            <person name="Gravely B."/>
            <person name="Greenberg A.J."/>
            <person name="Griffiths-Jones S."/>
            <person name="Gross S."/>
            <person name="Guigo R."/>
            <person name="Gustafson E.A."/>
            <person name="Haerty W."/>
            <person name="Hahn M.W."/>
            <person name="Halligan D.L."/>
            <person name="Halpern A.L."/>
            <person name="Halter G.M."/>
            <person name="Han M.V."/>
            <person name="Heger A."/>
            <person name="Hillier L."/>
            <person name="Hinrichs A.S."/>
            <person name="Holmes I."/>
            <person name="Hoskins R.A."/>
            <person name="Hubisz M.J."/>
            <person name="Hultmark D."/>
            <person name="Huntley M.A."/>
            <person name="Jaffe D.B."/>
            <person name="Jagadeeshan S."/>
            <person name="Jeck W.R."/>
            <person name="Johnson J."/>
            <person name="Jones C.D."/>
            <person name="Jordan W.C."/>
            <person name="Karpen G.H."/>
            <person name="Kataoka E."/>
            <person name="Keightley P.D."/>
            <person name="Kheradpour P."/>
            <person name="Kirkness E.F."/>
            <person name="Koerich L.B."/>
            <person name="Kristiansen K."/>
            <person name="Kudrna D."/>
            <person name="Kulathinal R.J."/>
            <person name="Kumar S."/>
            <person name="Kwok R."/>
            <person name="Lander E."/>
            <person name="Langley C.H."/>
            <person name="Lapoint R."/>
            <person name="Lazzaro B.P."/>
            <person name="Lee S.J."/>
            <person name="Levesque L."/>
            <person name="Li R."/>
            <person name="Lin C.F."/>
            <person name="Lin M.F."/>
            <person name="Lindblad-Toh K."/>
            <person name="Llopart A."/>
            <person name="Long M."/>
            <person name="Low L."/>
            <person name="Lozovsky E."/>
            <person name="Lu J."/>
            <person name="Luo M."/>
            <person name="Machado C.A."/>
            <person name="Makalowski W."/>
            <person name="Marzo M."/>
            <person name="Matsuda M."/>
            <person name="Matzkin L."/>
            <person name="McAllister B."/>
            <person name="McBride C.S."/>
            <person name="McKernan B."/>
            <person name="McKernan K."/>
            <person name="Mendez-Lago M."/>
            <person name="Minx P."/>
            <person name="Mollenhauer M.U."/>
            <person name="Montooth K."/>
            <person name="Mount S.M."/>
            <person name="Mu X."/>
            <person name="Myers E."/>
            <person name="Negre B."/>
            <person name="Newfeld S."/>
            <person name="Nielsen R."/>
            <person name="Noor M.A."/>
            <person name="O'Grady P."/>
            <person name="Pachter L."/>
            <person name="Papaceit M."/>
            <person name="Parisi M.J."/>
            <person name="Parisi M."/>
            <person name="Parts L."/>
            <person name="Pedersen J.S."/>
            <person name="Pesole G."/>
            <person name="Phillippy A.M."/>
            <person name="Ponting C.P."/>
            <person name="Pop M."/>
            <person name="Porcelli D."/>
            <person name="Powell J.R."/>
            <person name="Prohaska S."/>
            <person name="Pruitt K."/>
            <person name="Puig M."/>
            <person name="Quesneville H."/>
            <person name="Ram K.R."/>
            <person name="Rand D."/>
            <person name="Rasmussen M.D."/>
            <person name="Reed L.K."/>
            <person name="Reenan R."/>
            <person name="Reily A."/>
            <person name="Remington K.A."/>
            <person name="Rieger T.T."/>
            <person name="Ritchie M.G."/>
            <person name="Robin C."/>
            <person name="Rogers Y.H."/>
            <person name="Rohde C."/>
            <person name="Rozas J."/>
            <person name="Rubenfield M.J."/>
            <person name="Ruiz A."/>
            <person name="Russo S."/>
            <person name="Salzberg S.L."/>
            <person name="Sanchez-Gracia A."/>
            <person name="Saranga D.J."/>
            <person name="Sato H."/>
            <person name="Schaeffer S.W."/>
            <person name="Schatz M.C."/>
            <person name="Schlenke T."/>
            <person name="Schwartz R."/>
            <person name="Segarra C."/>
            <person name="Singh R.S."/>
            <person name="Sirot L."/>
            <person name="Sirota M."/>
            <person name="Sisneros N.B."/>
            <person name="Smith C.D."/>
            <person name="Smith T.F."/>
            <person name="Spieth J."/>
            <person name="Stage D.E."/>
            <person name="Stark A."/>
            <person name="Stephan W."/>
            <person name="Strausberg R.L."/>
            <person name="Strempel S."/>
            <person name="Sturgill D."/>
            <person name="Sutton G."/>
            <person name="Sutton G.G."/>
            <person name="Tao W."/>
            <person name="Teichmann S."/>
            <person name="Tobari Y.N."/>
            <person name="Tomimura Y."/>
            <person name="Tsolas J.M."/>
            <person name="Valente V.L."/>
            <person name="Venter E."/>
            <person name="Venter J.C."/>
            <person name="Vicario S."/>
            <person name="Vieira F.G."/>
            <person name="Vilella A.J."/>
            <person name="Villasante A."/>
            <person name="Walenz B."/>
            <person name="Wang J."/>
            <person name="Wasserman M."/>
            <person name="Watts T."/>
            <person name="Wilson D."/>
            <person name="Wilson R.K."/>
            <person name="Wing R.A."/>
            <person name="Wolfner M.F."/>
            <person name="Wong A."/>
            <person name="Wong G.K."/>
            <person name="Wu C.I."/>
            <person name="Wu G."/>
            <person name="Yamamoto D."/>
            <person name="Yang H.P."/>
            <person name="Yang S.P."/>
            <person name="Yorke J.A."/>
            <person name="Yoshida K."/>
            <person name="Zdobnov E."/>
            <person name="Zhang P."/>
            <person name="Zhang Y."/>
            <person name="Zimin A.V."/>
            <person name="Baldwin J."/>
            <person name="Abdouelleil A."/>
            <person name="Abdulkadir J."/>
            <person name="Abebe A."/>
            <person name="Abera B."/>
            <person name="Abreu J."/>
            <person name="Acer S.C."/>
            <person name="Aftuck L."/>
            <person name="Alexander A."/>
            <person name="An P."/>
            <person name="Anderson E."/>
            <person name="Anderson S."/>
            <person name="Arachi H."/>
            <person name="Azer M."/>
            <person name="Bachantsang P."/>
            <person name="Barry A."/>
            <person name="Bayul T."/>
            <person name="Berlin A."/>
            <person name="Bessette D."/>
            <person name="Bloom T."/>
            <person name="Blye J."/>
            <person name="Boguslavskiy L."/>
            <person name="Bonnet C."/>
            <person name="Boukhgalter B."/>
            <person name="Bourzgui I."/>
            <person name="Brown A."/>
            <person name="Cahill P."/>
            <person name="Channer S."/>
            <person name="Cheshatsang Y."/>
            <person name="Chuda L."/>
            <person name="Citroen M."/>
            <person name="Collymore A."/>
            <person name="Cooke P."/>
            <person name="Costello M."/>
            <person name="D'Aco K."/>
            <person name="Daza R."/>
            <person name="De Haan G."/>
            <person name="DeGray S."/>
            <person name="DeMaso C."/>
            <person name="Dhargay N."/>
            <person name="Dooley K."/>
            <person name="Dooley E."/>
            <person name="Doricent M."/>
            <person name="Dorje P."/>
            <person name="Dorjee K."/>
            <person name="Dupes A."/>
            <person name="Elong R."/>
            <person name="Falk J."/>
            <person name="Farina A."/>
            <person name="Faro S."/>
            <person name="Ferguson D."/>
            <person name="Fisher S."/>
            <person name="Foley C.D."/>
            <person name="Franke A."/>
            <person name="Friedrich D."/>
            <person name="Gadbois L."/>
            <person name="Gearin G."/>
            <person name="Gearin C.R."/>
            <person name="Giannoukos G."/>
            <person name="Goode T."/>
            <person name="Graham J."/>
            <person name="Grandbois E."/>
            <person name="Grewal S."/>
            <person name="Gyaltsen K."/>
            <person name="Hafez N."/>
            <person name="Hagos B."/>
            <person name="Hall J."/>
            <person name="Henson C."/>
            <person name="Hollinger A."/>
            <person name="Honan T."/>
            <person name="Huard M.D."/>
            <person name="Hughes L."/>
            <person name="Hurhula B."/>
            <person name="Husby M.E."/>
            <person name="Kamat A."/>
            <person name="Kanga B."/>
            <person name="Kashin S."/>
            <person name="Khazanovich D."/>
            <person name="Kisner P."/>
            <person name="Lance K."/>
            <person name="Lara M."/>
            <person name="Lee W."/>
            <person name="Lennon N."/>
            <person name="Letendre F."/>
            <person name="LeVine R."/>
            <person name="Lipovsky A."/>
            <person name="Liu X."/>
            <person name="Liu J."/>
            <person name="Liu S."/>
            <person name="Lokyitsang T."/>
            <person name="Lokyitsang Y."/>
            <person name="Lubonja R."/>
            <person name="Lui A."/>
            <person name="MacDonald P."/>
            <person name="Magnisalis V."/>
            <person name="Maru K."/>
            <person name="Matthews C."/>
            <person name="McCusker W."/>
            <person name="McDonough S."/>
            <person name="Mehta T."/>
            <person name="Meldrim J."/>
            <person name="Meneus L."/>
            <person name="Mihai O."/>
            <person name="Mihalev A."/>
            <person name="Mihova T."/>
            <person name="Mittelman R."/>
            <person name="Mlenga V."/>
            <person name="Montmayeur A."/>
            <person name="Mulrain L."/>
            <person name="Navidi A."/>
            <person name="Naylor J."/>
            <person name="Negash T."/>
            <person name="Nguyen T."/>
            <person name="Nguyen N."/>
            <person name="Nicol R."/>
            <person name="Norbu C."/>
            <person name="Norbu N."/>
            <person name="Novod N."/>
            <person name="O'Neill B."/>
            <person name="Osman S."/>
            <person name="Markiewicz E."/>
            <person name="Oyono O.L."/>
            <person name="Patti C."/>
            <person name="Phunkhang P."/>
            <person name="Pierre F."/>
            <person name="Priest M."/>
            <person name="Raghuraman S."/>
            <person name="Rege F."/>
            <person name="Reyes R."/>
            <person name="Rise C."/>
            <person name="Rogov P."/>
            <person name="Ross K."/>
            <person name="Ryan E."/>
            <person name="Settipalli S."/>
            <person name="Shea T."/>
            <person name="Sherpa N."/>
            <person name="Shi L."/>
            <person name="Shih D."/>
            <person name="Sparrow T."/>
            <person name="Spaulding J."/>
            <person name="Stalker J."/>
            <person name="Stange-Thomann N."/>
            <person name="Stavropoulos S."/>
            <person name="Stone C."/>
            <person name="Strader C."/>
            <person name="Tesfaye S."/>
            <person name="Thomson T."/>
            <person name="Thoulutsang Y."/>
            <person name="Thoulutsang D."/>
            <person name="Topham K."/>
            <person name="Topping I."/>
            <person name="Tsamla T."/>
            <person name="Vassiliev H."/>
            <person name="Vo A."/>
            <person name="Wangchuk T."/>
            <person name="Wangdi T."/>
            <person name="Weiand M."/>
            <person name="Wilkinson J."/>
            <person name="Wilson A."/>
            <person name="Yadav S."/>
            <person name="Young G."/>
            <person name="Yu Q."/>
            <person name="Zembek L."/>
            <person name="Zhong D."/>
            <person name="Zimmer A."/>
            <person name="Zwirko Z."/>
            <person name="Jaffe D.B."/>
            <person name="Alvarez P."/>
            <person name="Brockman W."/>
            <person name="Butler J."/>
            <person name="Chin C."/>
            <person name="Gnerre S."/>
            <person name="Grabherr M."/>
            <person name="Kleber M."/>
            <person name="Mauceli E."/>
            <person name="MacCallum I."/>
        </authorList>
    </citation>
    <scope>NUCLEOTIDE SEQUENCE [LARGE SCALE GENOMIC DNA]</scope>
    <source>
        <strain evidence="8">white501</strain>
    </source>
</reference>
<dbReference type="InterPro" id="IPR001965">
    <property type="entry name" value="Znf_PHD"/>
</dbReference>
<dbReference type="GO" id="GO:0045892">
    <property type="term" value="P:negative regulation of DNA-templated transcription"/>
    <property type="evidence" value="ECO:0007669"/>
    <property type="project" value="EnsemblMetazoa"/>
</dbReference>
<dbReference type="Pfam" id="PF00628">
    <property type="entry name" value="PHD"/>
    <property type="match status" value="1"/>
</dbReference>
<dbReference type="AlphaFoldDB" id="B4QTA3"/>
<dbReference type="InterPro" id="IPR011011">
    <property type="entry name" value="Znf_FYVE_PHD"/>
</dbReference>
<dbReference type="InterPro" id="IPR047171">
    <property type="entry name" value="BAZ1A"/>
</dbReference>
<dbReference type="CDD" id="cd15543">
    <property type="entry name" value="PHD_RSF1"/>
    <property type="match status" value="1"/>
</dbReference>
<gene>
    <name evidence="7" type="primary">Dsim\GD21606</name>
    <name evidence="7" type="ORF">Dsim_GD21606</name>
</gene>
<dbReference type="InterPro" id="IPR019786">
    <property type="entry name" value="Zinc_finger_PHD-type_CS"/>
</dbReference>
<dbReference type="GO" id="GO:0001671">
    <property type="term" value="F:ATPase activator activity"/>
    <property type="evidence" value="ECO:0007669"/>
    <property type="project" value="EnsemblMetazoa"/>
</dbReference>
<evidence type="ECO:0000313" key="8">
    <source>
        <dbReference type="Proteomes" id="UP000000304"/>
    </source>
</evidence>
<dbReference type="FunFam" id="3.30.40.10:FF:000911">
    <property type="entry name" value="Chromatin accessibility complex (CHRAC)"/>
    <property type="match status" value="1"/>
</dbReference>